<evidence type="ECO:0000256" key="1">
    <source>
        <dbReference type="SAM" id="SignalP"/>
    </source>
</evidence>
<proteinExistence type="predicted"/>
<keyword evidence="1" id="KW-0732">Signal</keyword>
<dbReference type="EMBL" id="JBJGEB010000002">
    <property type="protein sequence ID" value="MFK7641542.1"/>
    <property type="molecule type" value="Genomic_DNA"/>
</dbReference>
<name>A0ABW8Q1Y9_9NEIS</name>
<dbReference type="Proteomes" id="UP001621964">
    <property type="component" value="Unassembled WGS sequence"/>
</dbReference>
<feature type="signal peptide" evidence="1">
    <location>
        <begin position="1"/>
        <end position="20"/>
    </location>
</feature>
<accession>A0ABW8Q1Y9</accession>
<gene>
    <name evidence="2" type="ORF">ACI43T_03395</name>
</gene>
<protein>
    <recommendedName>
        <fullName evidence="4">Lipoprotein</fullName>
    </recommendedName>
</protein>
<evidence type="ECO:0000313" key="3">
    <source>
        <dbReference type="Proteomes" id="UP001621964"/>
    </source>
</evidence>
<dbReference type="RefSeq" id="WP_405385535.1">
    <property type="nucleotide sequence ID" value="NZ_JBJGEB010000002.1"/>
</dbReference>
<keyword evidence="3" id="KW-1185">Reference proteome</keyword>
<comment type="caution">
    <text evidence="2">The sequence shown here is derived from an EMBL/GenBank/DDBJ whole genome shotgun (WGS) entry which is preliminary data.</text>
</comment>
<evidence type="ECO:0008006" key="4">
    <source>
        <dbReference type="Google" id="ProtNLM"/>
    </source>
</evidence>
<sequence length="217" mass="24593">MKPMTALMTAAVFSVLSLNACGGSEKSMSIQEQTEARFQLNPHPKQAYRLRIKINDAPGPLKLMGSMSVGYGARNCSYIINRIEGVAANPEKDLEIEVRQLGEFEYEAIVYTDAMQDENYFNEGVCHWQIEGFGLGFKATGEPSETRFSFGDIFNDLIEKKTLTKYYWKWAYPYSKKEDGTLYTDSVDSGIVSPEIYDAEKHKEMFTITVTLEEIQP</sequence>
<organism evidence="2 3">
    <name type="scientific">Neisseria oralis</name>
    <dbReference type="NCBI Taxonomy" id="1107316"/>
    <lineage>
        <taxon>Bacteria</taxon>
        <taxon>Pseudomonadati</taxon>
        <taxon>Pseudomonadota</taxon>
        <taxon>Betaproteobacteria</taxon>
        <taxon>Neisseriales</taxon>
        <taxon>Neisseriaceae</taxon>
        <taxon>Neisseria</taxon>
    </lineage>
</organism>
<evidence type="ECO:0000313" key="2">
    <source>
        <dbReference type="EMBL" id="MFK7641542.1"/>
    </source>
</evidence>
<reference evidence="2 3" key="1">
    <citation type="submission" date="2024-11" db="EMBL/GenBank/DDBJ databases">
        <authorList>
            <person name="Mikucki A.G."/>
            <person name="Kahler C.M."/>
        </authorList>
    </citation>
    <scope>NUCLEOTIDE SEQUENCE [LARGE SCALE GENOMIC DNA]</scope>
    <source>
        <strain evidence="2 3">EXNM717</strain>
    </source>
</reference>
<feature type="chain" id="PRO_5045970613" description="Lipoprotein" evidence="1">
    <location>
        <begin position="21"/>
        <end position="217"/>
    </location>
</feature>